<evidence type="ECO:0000259" key="11">
    <source>
        <dbReference type="Pfam" id="PF20644"/>
    </source>
</evidence>
<keyword evidence="13" id="KW-0648">Protein biosynthesis</keyword>
<keyword evidence="9" id="KW-0539">Nucleus</keyword>
<dbReference type="InterPro" id="IPR033599">
    <property type="entry name" value="TAF1B/Rrn7"/>
</dbReference>
<keyword evidence="4" id="KW-0863">Zinc-finger</keyword>
<evidence type="ECO:0000256" key="4">
    <source>
        <dbReference type="ARBA" id="ARBA00022771"/>
    </source>
</evidence>
<comment type="similarity">
    <text evidence="2">Belongs to the RRN7/TAF1B family.</text>
</comment>
<feature type="domain" description="Rrn7/TAF1B C-terminal cyclin" evidence="12">
    <location>
        <begin position="236"/>
        <end position="403"/>
    </location>
</feature>
<dbReference type="PANTHER" id="PTHR31576">
    <property type="entry name" value="TATA BOX-BINDING PROTEIN-ASSOCIATED FACTOR RNA POLYMERASE I SUBUNIT B"/>
    <property type="match status" value="1"/>
</dbReference>
<keyword evidence="6" id="KW-0805">Transcription regulation</keyword>
<evidence type="ECO:0000256" key="1">
    <source>
        <dbReference type="ARBA" id="ARBA00004604"/>
    </source>
</evidence>
<keyword evidence="8" id="KW-0804">Transcription</keyword>
<dbReference type="InterPro" id="IPR048540">
    <property type="entry name" value="Rrn7_cyclin_N"/>
</dbReference>
<dbReference type="Proteomes" id="UP001497600">
    <property type="component" value="Chromosome D"/>
</dbReference>
<evidence type="ECO:0000256" key="7">
    <source>
        <dbReference type="ARBA" id="ARBA00023125"/>
    </source>
</evidence>
<name>A0ABP0EB72_9ASCO</name>
<keyword evidence="7" id="KW-0238">DNA-binding</keyword>
<evidence type="ECO:0000256" key="2">
    <source>
        <dbReference type="ARBA" id="ARBA00006899"/>
    </source>
</evidence>
<evidence type="ECO:0000256" key="3">
    <source>
        <dbReference type="ARBA" id="ARBA00022723"/>
    </source>
</evidence>
<dbReference type="Pfam" id="PF11781">
    <property type="entry name" value="Zn_ribbon_RRN7"/>
    <property type="match status" value="1"/>
</dbReference>
<evidence type="ECO:0000259" key="10">
    <source>
        <dbReference type="Pfam" id="PF11781"/>
    </source>
</evidence>
<dbReference type="Pfam" id="PF20644">
    <property type="entry name" value="Rrn7_cyclin_N"/>
    <property type="match status" value="1"/>
</dbReference>
<evidence type="ECO:0000313" key="14">
    <source>
        <dbReference type="Proteomes" id="UP001497600"/>
    </source>
</evidence>
<keyword evidence="5" id="KW-0862">Zinc</keyword>
<gene>
    <name evidence="13" type="primary">RRN7</name>
    <name evidence="13" type="ORF">CAAN4_D10110</name>
</gene>
<dbReference type="InterPro" id="IPR021752">
    <property type="entry name" value="TF_Rrn7_Zf"/>
</dbReference>
<keyword evidence="14" id="KW-1185">Reference proteome</keyword>
<dbReference type="PANTHER" id="PTHR31576:SF2">
    <property type="entry name" value="TATA BOX-BINDING PROTEIN-ASSOCIATED FACTOR RNA POLYMERASE I SUBUNIT B"/>
    <property type="match status" value="1"/>
</dbReference>
<evidence type="ECO:0000256" key="8">
    <source>
        <dbReference type="ARBA" id="ARBA00023163"/>
    </source>
</evidence>
<dbReference type="InterPro" id="IPR048538">
    <property type="entry name" value="Rrn7_cyclin_C"/>
</dbReference>
<protein>
    <submittedName>
        <fullName evidence="13">RNA polymerase I-specific transcription initiation factor Rrn7p</fullName>
    </submittedName>
</protein>
<comment type="subcellular location">
    <subcellularLocation>
        <location evidence="1">Nucleus</location>
        <location evidence="1">Nucleolus</location>
    </subcellularLocation>
</comment>
<feature type="domain" description="Rrn7/TAF1B N-terminal cyclin" evidence="11">
    <location>
        <begin position="98"/>
        <end position="217"/>
    </location>
</feature>
<evidence type="ECO:0000259" key="12">
    <source>
        <dbReference type="Pfam" id="PF20645"/>
    </source>
</evidence>
<evidence type="ECO:0000256" key="5">
    <source>
        <dbReference type="ARBA" id="ARBA00022833"/>
    </source>
</evidence>
<dbReference type="EMBL" id="OZ004256">
    <property type="protein sequence ID" value="CAK7904590.1"/>
    <property type="molecule type" value="Genomic_DNA"/>
</dbReference>
<proteinExistence type="inferred from homology"/>
<reference evidence="13 14" key="1">
    <citation type="submission" date="2024-01" db="EMBL/GenBank/DDBJ databases">
        <authorList>
            <consortium name="Genoscope - CEA"/>
            <person name="William W."/>
        </authorList>
    </citation>
    <scope>NUCLEOTIDE SEQUENCE [LARGE SCALE GENOMIC DNA]</scope>
    <source>
        <strain evidence="13 14">29B2s-10</strain>
    </source>
</reference>
<accession>A0ABP0EB72</accession>
<feature type="domain" description="RRN7-type" evidence="10">
    <location>
        <begin position="5"/>
        <end position="35"/>
    </location>
</feature>
<dbReference type="GO" id="GO:0003743">
    <property type="term" value="F:translation initiation factor activity"/>
    <property type="evidence" value="ECO:0007669"/>
    <property type="project" value="UniProtKB-KW"/>
</dbReference>
<evidence type="ECO:0000256" key="6">
    <source>
        <dbReference type="ARBA" id="ARBA00023015"/>
    </source>
</evidence>
<evidence type="ECO:0000313" key="13">
    <source>
        <dbReference type="EMBL" id="CAK7904590.1"/>
    </source>
</evidence>
<evidence type="ECO:0000256" key="9">
    <source>
        <dbReference type="ARBA" id="ARBA00023242"/>
    </source>
</evidence>
<sequence>MSQTWVRGPVCGVDNCTSRLYRSTDGLKICQYGHVMDGNIEINDDQDDNFVQTKRLNIQLTGLGGDFSSQSSARGYATHGKEGKLYGQAAKEHYLLSLQVVLQKQLKIIIKIFFNETSSDAELELLPVVKLFWLRNLQASLLPDNDKSELGQKEDENEEVDIDFNHPDLHLPTTLDLICIIYLSLLVLRYPVYVHDLVAALKQNTIPYMRCLHLLPRDYVKKLPSYYIKLFEPTKLPLSNEIYETIFKISSRVCPDLIQVPMDYYYPLAFKIISKTLLLPDAPEIFLLWVAITEKLQIPEIKLQEESKSKSKSKRRKTVANSKLLKFSELQVVALVILTIKVYFVYNTVGAECKIDPTTWLNNLTQYELNHEFPVPQSGIDEEDILNWSDKKINRYCQWIYANLVPKKNKTFNIIRDDHDLEEVGQEEMEELSMMDKRLFQIFNIGQEEYASSGKRTLDSENEKNQEDFSIDQVFSGYKPQIKKVLVSDINSVENHLTEKLSGEFGVTKKLLEMCYNGVEVLVSDVIKEGG</sequence>
<dbReference type="Pfam" id="PF20645">
    <property type="entry name" value="Rrn7_cyclin_C"/>
    <property type="match status" value="1"/>
</dbReference>
<keyword evidence="13" id="KW-0396">Initiation factor</keyword>
<organism evidence="13 14">
    <name type="scientific">[Candida] anglica</name>
    <dbReference type="NCBI Taxonomy" id="148631"/>
    <lineage>
        <taxon>Eukaryota</taxon>
        <taxon>Fungi</taxon>
        <taxon>Dikarya</taxon>
        <taxon>Ascomycota</taxon>
        <taxon>Saccharomycotina</taxon>
        <taxon>Pichiomycetes</taxon>
        <taxon>Debaryomycetaceae</taxon>
        <taxon>Kurtzmaniella</taxon>
    </lineage>
</organism>
<keyword evidence="3" id="KW-0479">Metal-binding</keyword>